<sequence length="920" mass="93349">MALWCALFCLCGLASAADAQTPDPAVARASPEVAAALGASGEARVMVMLDSPGYKQADPSDLAAVKREVAVLQRAVLGALGASGYTAHHQYETVPALALTLTSPEALAALAAHPSVLRIDLDVGGSGGLAESVARIRANERHAEGNAGSGVTVAVLDSGIDTDHPDFAGRVVDEACFLGYGASDGSGQCPDGRSRQRGAGSGEDDNGHGTHVAGIVASGGAVSAPGVAPGADLVIVKVLNGDNGFRFFSEIVAGLDYVSANPQLGVRLINMSLLTDAQFAGECDNATSYTMAGASVVNRLRERGVLAFASAGNNGSGTTMGAPACIRNVISVGATDDQDNVTGFSQSNATTDVFAPGDAIVSSYLNGGTTAISGTSMASPHAAGCAALLLESGDAVTPDDIEAFLESSRVRVTDGTNGLSFPRLDCAPAGLVASLSGAAGYRSLALPTGSTYDELLGRFWTQGFPGSDAPEAACSAYTFGEASGAVASGYACLPGQNAAFTRGRGVVAYIYADDDQNASGVQGGFPKLLSVSEPGAGAPFSAFPLSYGGQAGAPAHERGWNLLGNPLGEAVDWNRTVRTGLSPTVYVLDPNYHGGDWRTWTAGVGGDLPGGILPPFQGFFARAVAPAPALEVPLAAVVTGPRVYGATASGEPLPLRFEVRRGSEALTSAFVAVAPEAALGLDAADAPRLRPLAWPQVVLSTRAPGGALPLSLNALPPEAQGEIELPLEVAAKGFARVDLALTLAWSGALPEGWGAVLVDRQASTTTPLGSPGTYAFTLPPVELALKRAEAALGLDGGLQREETPATEPATTTGARFVLRVTPAPSTGTPQPAGASGAEIGLTRPNPASQRSAVRISLAYPERVRVSVFDALGREVVVAHDGELAPEATVALDLAPLAAGVYAVRIVGETFQAVRSLTVVR</sequence>
<dbReference type="InterPro" id="IPR000209">
    <property type="entry name" value="Peptidase_S8/S53_dom"/>
</dbReference>
<feature type="region of interest" description="Disordered" evidence="7">
    <location>
        <begin position="822"/>
        <end position="845"/>
    </location>
</feature>
<feature type="region of interest" description="Disordered" evidence="7">
    <location>
        <begin position="186"/>
        <end position="211"/>
    </location>
</feature>
<dbReference type="PROSITE" id="PS00138">
    <property type="entry name" value="SUBTILASE_SER"/>
    <property type="match status" value="1"/>
</dbReference>
<keyword evidence="11" id="KW-1185">Reference proteome</keyword>
<dbReference type="InterPro" id="IPR022398">
    <property type="entry name" value="Peptidase_S8_His-AS"/>
</dbReference>
<dbReference type="SUPFAM" id="SSF52743">
    <property type="entry name" value="Subtilisin-like"/>
    <property type="match status" value="1"/>
</dbReference>
<evidence type="ECO:0000313" key="10">
    <source>
        <dbReference type="EMBL" id="OZC03620.1"/>
    </source>
</evidence>
<feature type="active site" description="Charge relay system" evidence="5">
    <location>
        <position position="376"/>
    </location>
</feature>
<feature type="signal peptide" evidence="8">
    <location>
        <begin position="1"/>
        <end position="19"/>
    </location>
</feature>
<proteinExistence type="inferred from homology"/>
<comment type="similarity">
    <text evidence="1 5 6">Belongs to the peptidase S8 family.</text>
</comment>
<dbReference type="GO" id="GO:0006508">
    <property type="term" value="P:proteolysis"/>
    <property type="evidence" value="ECO:0007669"/>
    <property type="project" value="UniProtKB-KW"/>
</dbReference>
<dbReference type="Pfam" id="PF00082">
    <property type="entry name" value="Peptidase_S8"/>
    <property type="match status" value="1"/>
</dbReference>
<organism evidence="10 11">
    <name type="scientific">Rubricoccus marinus</name>
    <dbReference type="NCBI Taxonomy" id="716817"/>
    <lineage>
        <taxon>Bacteria</taxon>
        <taxon>Pseudomonadati</taxon>
        <taxon>Rhodothermota</taxon>
        <taxon>Rhodothermia</taxon>
        <taxon>Rhodothermales</taxon>
        <taxon>Rubricoccaceae</taxon>
        <taxon>Rubricoccus</taxon>
    </lineage>
</organism>
<feature type="chain" id="PRO_5012356240" description="Peptidase S8/S53 domain-containing protein" evidence="8">
    <location>
        <begin position="20"/>
        <end position="920"/>
    </location>
</feature>
<evidence type="ECO:0000259" key="9">
    <source>
        <dbReference type="Pfam" id="PF00082"/>
    </source>
</evidence>
<dbReference type="NCBIfam" id="TIGR04183">
    <property type="entry name" value="Por_Secre_tail"/>
    <property type="match status" value="1"/>
</dbReference>
<keyword evidence="3 5" id="KW-0378">Hydrolase</keyword>
<dbReference type="Proteomes" id="UP000216446">
    <property type="component" value="Unassembled WGS sequence"/>
</dbReference>
<evidence type="ECO:0000256" key="5">
    <source>
        <dbReference type="PROSITE-ProRule" id="PRU01240"/>
    </source>
</evidence>
<evidence type="ECO:0000256" key="2">
    <source>
        <dbReference type="ARBA" id="ARBA00022670"/>
    </source>
</evidence>
<evidence type="ECO:0000256" key="1">
    <source>
        <dbReference type="ARBA" id="ARBA00011073"/>
    </source>
</evidence>
<protein>
    <recommendedName>
        <fullName evidence="9">Peptidase S8/S53 domain-containing protein</fullName>
    </recommendedName>
</protein>
<dbReference type="InterPro" id="IPR023828">
    <property type="entry name" value="Peptidase_S8_Ser-AS"/>
</dbReference>
<evidence type="ECO:0000256" key="6">
    <source>
        <dbReference type="RuleBase" id="RU003355"/>
    </source>
</evidence>
<comment type="caution">
    <text evidence="10">The sequence shown here is derived from an EMBL/GenBank/DDBJ whole genome shotgun (WGS) entry which is preliminary data.</text>
</comment>
<keyword evidence="2 5" id="KW-0645">Protease</keyword>
<feature type="domain" description="Peptidase S8/S53" evidence="9">
    <location>
        <begin position="148"/>
        <end position="409"/>
    </location>
</feature>
<keyword evidence="8" id="KW-0732">Signal</keyword>
<dbReference type="InterPro" id="IPR015500">
    <property type="entry name" value="Peptidase_S8_subtilisin-rel"/>
</dbReference>
<dbReference type="PROSITE" id="PS51892">
    <property type="entry name" value="SUBTILASE"/>
    <property type="match status" value="1"/>
</dbReference>
<dbReference type="InterPro" id="IPR023827">
    <property type="entry name" value="Peptidase_S8_Asp-AS"/>
</dbReference>
<dbReference type="InterPro" id="IPR036852">
    <property type="entry name" value="Peptidase_S8/S53_dom_sf"/>
</dbReference>
<dbReference type="InParanoid" id="A0A259U102"/>
<dbReference type="PROSITE" id="PS00137">
    <property type="entry name" value="SUBTILASE_HIS"/>
    <property type="match status" value="1"/>
</dbReference>
<evidence type="ECO:0000256" key="7">
    <source>
        <dbReference type="SAM" id="MobiDB-lite"/>
    </source>
</evidence>
<dbReference type="PRINTS" id="PR00723">
    <property type="entry name" value="SUBTILISIN"/>
</dbReference>
<dbReference type="GO" id="GO:0004252">
    <property type="term" value="F:serine-type endopeptidase activity"/>
    <property type="evidence" value="ECO:0007669"/>
    <property type="project" value="UniProtKB-UniRule"/>
</dbReference>
<dbReference type="InterPro" id="IPR026444">
    <property type="entry name" value="Secre_tail"/>
</dbReference>
<gene>
    <name evidence="10" type="ORF">BSZ36_11870</name>
</gene>
<evidence type="ECO:0000256" key="3">
    <source>
        <dbReference type="ARBA" id="ARBA00022801"/>
    </source>
</evidence>
<name>A0A259U102_9BACT</name>
<keyword evidence="4 5" id="KW-0720">Serine protease</keyword>
<dbReference type="Gene3D" id="3.40.50.200">
    <property type="entry name" value="Peptidase S8/S53 domain"/>
    <property type="match status" value="1"/>
</dbReference>
<dbReference type="AlphaFoldDB" id="A0A259U102"/>
<dbReference type="PANTHER" id="PTHR43806">
    <property type="entry name" value="PEPTIDASE S8"/>
    <property type="match status" value="1"/>
</dbReference>
<evidence type="ECO:0000256" key="4">
    <source>
        <dbReference type="ARBA" id="ARBA00022825"/>
    </source>
</evidence>
<dbReference type="InterPro" id="IPR050131">
    <property type="entry name" value="Peptidase_S8_subtilisin-like"/>
</dbReference>
<dbReference type="EMBL" id="MQWB01000001">
    <property type="protein sequence ID" value="OZC03620.1"/>
    <property type="molecule type" value="Genomic_DNA"/>
</dbReference>
<accession>A0A259U102</accession>
<dbReference type="PANTHER" id="PTHR43806:SF11">
    <property type="entry name" value="CEREVISIN-RELATED"/>
    <property type="match status" value="1"/>
</dbReference>
<dbReference type="PROSITE" id="PS00136">
    <property type="entry name" value="SUBTILASE_ASP"/>
    <property type="match status" value="1"/>
</dbReference>
<feature type="active site" description="Charge relay system" evidence="5">
    <location>
        <position position="157"/>
    </location>
</feature>
<evidence type="ECO:0000256" key="8">
    <source>
        <dbReference type="SAM" id="SignalP"/>
    </source>
</evidence>
<feature type="active site" description="Charge relay system" evidence="5">
    <location>
        <position position="208"/>
    </location>
</feature>
<reference evidence="10 11" key="1">
    <citation type="submission" date="2016-11" db="EMBL/GenBank/DDBJ databases">
        <title>Study of marine rhodopsin-containing bacteria.</title>
        <authorList>
            <person name="Yoshizawa S."/>
            <person name="Kumagai Y."/>
            <person name="Kogure K."/>
        </authorList>
    </citation>
    <scope>NUCLEOTIDE SEQUENCE [LARGE SCALE GENOMIC DNA]</scope>
    <source>
        <strain evidence="10 11">SG-29</strain>
    </source>
</reference>
<evidence type="ECO:0000313" key="11">
    <source>
        <dbReference type="Proteomes" id="UP000216446"/>
    </source>
</evidence>